<dbReference type="Pfam" id="PF07336">
    <property type="entry name" value="ABATE"/>
    <property type="match status" value="1"/>
</dbReference>
<dbReference type="Proteomes" id="UP000199025">
    <property type="component" value="Unassembled WGS sequence"/>
</dbReference>
<dbReference type="SUPFAM" id="SSF160904">
    <property type="entry name" value="Jann2411-like"/>
    <property type="match status" value="1"/>
</dbReference>
<dbReference type="Pfam" id="PF11706">
    <property type="entry name" value="zf-CGNR"/>
    <property type="match status" value="1"/>
</dbReference>
<name>A0A1I3VM01_9PSEU</name>
<gene>
    <name evidence="2" type="ORF">SAMN05421835_11188</name>
</gene>
<evidence type="ECO:0000259" key="1">
    <source>
        <dbReference type="Pfam" id="PF11706"/>
    </source>
</evidence>
<dbReference type="InterPro" id="IPR023286">
    <property type="entry name" value="ABATE_dom_sf"/>
</dbReference>
<dbReference type="STRING" id="115433.SAMN05421835_11188"/>
<dbReference type="PANTHER" id="PTHR35525">
    <property type="entry name" value="BLL6575 PROTEIN"/>
    <property type="match status" value="1"/>
</dbReference>
<dbReference type="Gene3D" id="1.10.3300.10">
    <property type="entry name" value="Jann2411-like domain"/>
    <property type="match status" value="1"/>
</dbReference>
<feature type="domain" description="Zinc finger CGNR" evidence="1">
    <location>
        <begin position="134"/>
        <end position="176"/>
    </location>
</feature>
<dbReference type="PANTHER" id="PTHR35525:SF3">
    <property type="entry name" value="BLL6575 PROTEIN"/>
    <property type="match status" value="1"/>
</dbReference>
<keyword evidence="3" id="KW-1185">Reference proteome</keyword>
<dbReference type="AlphaFoldDB" id="A0A1I3VM01"/>
<sequence length="179" mass="18984">MTFVFVSGHVALDFAGTLKWRRSEPEETLSGPRELARWFVAAGVLTEPPPVAAGDLPRALTLREAIYSLTTATRTGAPWPGDSIAALNAAAAGEVPVPVLGEGAVSRTGPAAAGLTALAHAAIDLLTGPDAELLKECARDECTRVFVDRSRGRRRTWCGMDECGNRVKAAAYRARKRTA</sequence>
<organism evidence="2 3">
    <name type="scientific">Amycolatopsis sacchari</name>
    <dbReference type="NCBI Taxonomy" id="115433"/>
    <lineage>
        <taxon>Bacteria</taxon>
        <taxon>Bacillati</taxon>
        <taxon>Actinomycetota</taxon>
        <taxon>Actinomycetes</taxon>
        <taxon>Pseudonocardiales</taxon>
        <taxon>Pseudonocardiaceae</taxon>
        <taxon>Amycolatopsis</taxon>
    </lineage>
</organism>
<evidence type="ECO:0000313" key="3">
    <source>
        <dbReference type="Proteomes" id="UP000199025"/>
    </source>
</evidence>
<proteinExistence type="predicted"/>
<dbReference type="InterPro" id="IPR010852">
    <property type="entry name" value="ABATE"/>
</dbReference>
<reference evidence="2 3" key="1">
    <citation type="submission" date="2016-10" db="EMBL/GenBank/DDBJ databases">
        <authorList>
            <person name="de Groot N.N."/>
        </authorList>
    </citation>
    <scope>NUCLEOTIDE SEQUENCE [LARGE SCALE GENOMIC DNA]</scope>
    <source>
        <strain evidence="2 3">DSM 44468</strain>
    </source>
</reference>
<dbReference type="EMBL" id="FORP01000011">
    <property type="protein sequence ID" value="SFJ96013.1"/>
    <property type="molecule type" value="Genomic_DNA"/>
</dbReference>
<dbReference type="InterPro" id="IPR021005">
    <property type="entry name" value="Znf_CGNR"/>
</dbReference>
<evidence type="ECO:0000313" key="2">
    <source>
        <dbReference type="EMBL" id="SFJ96013.1"/>
    </source>
</evidence>
<protein>
    <submittedName>
        <fullName evidence="2">Conserved protein containing a Zn-ribbon-like motif, possibly RNA-binding</fullName>
    </submittedName>
</protein>
<dbReference type="RefSeq" id="WP_218153501.1">
    <property type="nucleotide sequence ID" value="NZ_CBDQZW010000005.1"/>
</dbReference>
<accession>A0A1I3VM01</accession>